<name>A0ABP7XFH0_9FLAO</name>
<organism evidence="1 2">
    <name type="scientific">Aquimarina addita</name>
    <dbReference type="NCBI Taxonomy" id="870485"/>
    <lineage>
        <taxon>Bacteria</taxon>
        <taxon>Pseudomonadati</taxon>
        <taxon>Bacteroidota</taxon>
        <taxon>Flavobacteriia</taxon>
        <taxon>Flavobacteriales</taxon>
        <taxon>Flavobacteriaceae</taxon>
        <taxon>Aquimarina</taxon>
    </lineage>
</organism>
<gene>
    <name evidence="1" type="ORF">GCM10022393_11990</name>
</gene>
<dbReference type="EMBL" id="BAABCW010000003">
    <property type="protein sequence ID" value="GAA4113163.1"/>
    <property type="molecule type" value="Genomic_DNA"/>
</dbReference>
<evidence type="ECO:0000313" key="2">
    <source>
        <dbReference type="Proteomes" id="UP001500459"/>
    </source>
</evidence>
<dbReference type="SUPFAM" id="SSF48452">
    <property type="entry name" value="TPR-like"/>
    <property type="match status" value="1"/>
</dbReference>
<dbReference type="Gene3D" id="1.25.40.390">
    <property type="match status" value="1"/>
</dbReference>
<sequence>MKSLVYLPDDNGDPARSGAARAILSRLYVYQENWNMVATFSHEVINASQYSLAPDFTFYDSDSSEKISRMINTVADHEVKNHYVNLYNYTGNDGRKDAPFVQNLIDVFSEYPEDKRFTELSKDTPDVRNNPSLFTLNILMLYEVHLILQY</sequence>
<evidence type="ECO:0000313" key="1">
    <source>
        <dbReference type="EMBL" id="GAA4113163.1"/>
    </source>
</evidence>
<dbReference type="InterPro" id="IPR011990">
    <property type="entry name" value="TPR-like_helical_dom_sf"/>
</dbReference>
<dbReference type="RefSeq" id="WP_344925592.1">
    <property type="nucleotide sequence ID" value="NZ_BAABCW010000003.1"/>
</dbReference>
<accession>A0ABP7XFH0</accession>
<reference evidence="2" key="1">
    <citation type="journal article" date="2019" name="Int. J. Syst. Evol. Microbiol.">
        <title>The Global Catalogue of Microorganisms (GCM) 10K type strain sequencing project: providing services to taxonomists for standard genome sequencing and annotation.</title>
        <authorList>
            <consortium name="The Broad Institute Genomics Platform"/>
            <consortium name="The Broad Institute Genome Sequencing Center for Infectious Disease"/>
            <person name="Wu L."/>
            <person name="Ma J."/>
        </authorList>
    </citation>
    <scope>NUCLEOTIDE SEQUENCE [LARGE SCALE GENOMIC DNA]</scope>
    <source>
        <strain evidence="2">JCM 17106</strain>
    </source>
</reference>
<protein>
    <submittedName>
        <fullName evidence="1">Uncharacterized protein</fullName>
    </submittedName>
</protein>
<proteinExistence type="predicted"/>
<dbReference type="Proteomes" id="UP001500459">
    <property type="component" value="Unassembled WGS sequence"/>
</dbReference>
<comment type="caution">
    <text evidence="1">The sequence shown here is derived from an EMBL/GenBank/DDBJ whole genome shotgun (WGS) entry which is preliminary data.</text>
</comment>
<keyword evidence="2" id="KW-1185">Reference proteome</keyword>